<dbReference type="PANTHER" id="PTHR13510:SF44">
    <property type="entry name" value="RABENOSYN-5"/>
    <property type="match status" value="1"/>
</dbReference>
<comment type="caution">
    <text evidence="1">The sequence shown here is derived from an EMBL/GenBank/DDBJ whole genome shotgun (WGS) entry which is preliminary data.</text>
</comment>
<reference evidence="1 2" key="1">
    <citation type="submission" date="2018-06" db="EMBL/GenBank/DDBJ databases">
        <title>Comparative genomics of downy mildews reveals potential adaptations to biotrophy.</title>
        <authorList>
            <person name="Fletcher K."/>
            <person name="Klosterman S.J."/>
            <person name="Derevnina L."/>
            <person name="Martin F."/>
            <person name="Koike S."/>
            <person name="Reyes Chin-Wo S."/>
            <person name="Mou B."/>
            <person name="Michelmore R."/>
        </authorList>
    </citation>
    <scope>NUCLEOTIDE SEQUENCE [LARGE SCALE GENOMIC DNA]</scope>
    <source>
        <strain evidence="1 2">R14</strain>
    </source>
</reference>
<evidence type="ECO:0008006" key="3">
    <source>
        <dbReference type="Google" id="ProtNLM"/>
    </source>
</evidence>
<dbReference type="InterPro" id="IPR052727">
    <property type="entry name" value="Rab4/Rab5_effector"/>
</dbReference>
<name>A0A3M6VJ96_9STRA</name>
<protein>
    <recommendedName>
        <fullName evidence="3">FYVE-type domain-containing protein</fullName>
    </recommendedName>
</protein>
<organism evidence="1 2">
    <name type="scientific">Peronospora effusa</name>
    <dbReference type="NCBI Taxonomy" id="542832"/>
    <lineage>
        <taxon>Eukaryota</taxon>
        <taxon>Sar</taxon>
        <taxon>Stramenopiles</taxon>
        <taxon>Oomycota</taxon>
        <taxon>Peronosporomycetes</taxon>
        <taxon>Peronosporales</taxon>
        <taxon>Peronosporaceae</taxon>
        <taxon>Peronospora</taxon>
    </lineage>
</organism>
<dbReference type="InterPro" id="IPR023393">
    <property type="entry name" value="START-like_dom_sf"/>
</dbReference>
<dbReference type="AlphaFoldDB" id="A0A3M6VJ96"/>
<dbReference type="EMBL" id="QLLG01000214">
    <property type="protein sequence ID" value="RMX66131.1"/>
    <property type="molecule type" value="Genomic_DNA"/>
</dbReference>
<sequence>MSLSPSLDDYWITAALGQPELRPVGIPLSPGCFQATDADRERYTSLIRGRVDSLLRDEASYKERRERNEDFLHAGEWKQVKKEKDLTFYRRFQRGRSLRELALEEELPEIQRAVERGYTSMICDGFVNGTIEDMLYGMTASSQDDLLTGFSYKDPPKDCVWLGSVETATPATPFHTADLIWALPKLPPMLDQVDVCYLKGTGQEIDANGERYGYLVLHGVHIAQCPAFAAHGISRAKMYFACLFREPQPGVLKVTVRGIFDLSKKVRMLKGLVSAATTSIMIGLLNGVGIGEAKKLTLLARRNRSRLRDLFNTPRQSMCYMCCKRASFLGRTNLFGTHLTTCYVCGCTVCSQCTRGTKRRVFLGAKYPCSKVDCCPRCVREAATTIHVCPADPEYQIVAEFYLNLNQSSASKLPEILQNNGMKTNASTGIPTASTTNRSLGEYQLEFEDDSFSISLSLPELRQSSEGDVSNADMVDMEPGSGLEAEAGSFESSISIWGGSRHRISFDDDDFVPTLSSDTMYSDRLNANAGLAEKVEQRLLELNIKAEYTYAQTQETMMIMQQGERR</sequence>
<dbReference type="Gene3D" id="3.30.530.20">
    <property type="match status" value="1"/>
</dbReference>
<accession>A0A3M6VJ96</accession>
<dbReference type="Proteomes" id="UP000282087">
    <property type="component" value="Unassembled WGS sequence"/>
</dbReference>
<proteinExistence type="predicted"/>
<evidence type="ECO:0000313" key="1">
    <source>
        <dbReference type="EMBL" id="RMX66131.1"/>
    </source>
</evidence>
<keyword evidence="2" id="KW-1185">Reference proteome</keyword>
<dbReference type="PANTHER" id="PTHR13510">
    <property type="entry name" value="FYVE-FINGER-CONTAINING RAB5 EFFECTOR PROTEIN RABENOSYN-5-RELATED"/>
    <property type="match status" value="1"/>
</dbReference>
<dbReference type="CDD" id="cd00065">
    <property type="entry name" value="FYVE_like_SF"/>
    <property type="match status" value="1"/>
</dbReference>
<gene>
    <name evidence="1" type="ORF">DD238_003434</name>
</gene>
<dbReference type="VEuPathDB" id="FungiDB:DD237_004129"/>
<evidence type="ECO:0000313" key="2">
    <source>
        <dbReference type="Proteomes" id="UP000282087"/>
    </source>
</evidence>